<dbReference type="EMBL" id="VSSQ01057229">
    <property type="protein sequence ID" value="MPN11031.1"/>
    <property type="molecule type" value="Genomic_DNA"/>
</dbReference>
<sequence>MQCSEYQVPGFRRGHGRLDGFQVAHFPHQNDVRVLAQCPTQRILKAYGVGADFTLNDDAFLVVVIKFDRVLDRDNVAGPLQIDYVDHGCQRRRLARTGRPGHQHQSARTVQQVFDRIRQTQLLEGQQCTRNLAQYRSEKVFLLEHADTKTGLIAEGEPEVDRTGLLNLLNMNFRGK</sequence>
<accession>A0A645F9Q9</accession>
<reference evidence="1" key="1">
    <citation type="submission" date="2019-08" db="EMBL/GenBank/DDBJ databases">
        <authorList>
            <person name="Kucharzyk K."/>
            <person name="Murdoch R.W."/>
            <person name="Higgins S."/>
            <person name="Loffler F."/>
        </authorList>
    </citation>
    <scope>NUCLEOTIDE SEQUENCE</scope>
</reference>
<gene>
    <name evidence="1" type="ORF">SDC9_158332</name>
</gene>
<name>A0A645F9Q9_9ZZZZ</name>
<evidence type="ECO:0000313" key="1">
    <source>
        <dbReference type="EMBL" id="MPN11031.1"/>
    </source>
</evidence>
<comment type="caution">
    <text evidence="1">The sequence shown here is derived from an EMBL/GenBank/DDBJ whole genome shotgun (WGS) entry which is preliminary data.</text>
</comment>
<organism evidence="1">
    <name type="scientific">bioreactor metagenome</name>
    <dbReference type="NCBI Taxonomy" id="1076179"/>
    <lineage>
        <taxon>unclassified sequences</taxon>
        <taxon>metagenomes</taxon>
        <taxon>ecological metagenomes</taxon>
    </lineage>
</organism>
<proteinExistence type="predicted"/>
<dbReference type="AlphaFoldDB" id="A0A645F9Q9"/>
<protein>
    <submittedName>
        <fullName evidence="1">Uncharacterized protein</fullName>
    </submittedName>
</protein>